<dbReference type="PATRIC" id="fig|320778.3.peg.524"/>
<dbReference type="Gene3D" id="2.40.420.20">
    <property type="match status" value="1"/>
</dbReference>
<dbReference type="NCBIfam" id="TIGR01730">
    <property type="entry name" value="RND_mfp"/>
    <property type="match status" value="1"/>
</dbReference>
<evidence type="ECO:0000256" key="2">
    <source>
        <dbReference type="SAM" id="Phobius"/>
    </source>
</evidence>
<dbReference type="GO" id="GO:1990281">
    <property type="term" value="C:efflux pump complex"/>
    <property type="evidence" value="ECO:0007669"/>
    <property type="project" value="TreeGrafter"/>
</dbReference>
<dbReference type="InterPro" id="IPR006143">
    <property type="entry name" value="RND_pump_MFP"/>
</dbReference>
<evidence type="ECO:0008006" key="5">
    <source>
        <dbReference type="Google" id="ProtNLM"/>
    </source>
</evidence>
<dbReference type="Proteomes" id="UP000035909">
    <property type="component" value="Unassembled WGS sequence"/>
</dbReference>
<gene>
    <name evidence="3" type="ORF">ABT57_02445</name>
</gene>
<dbReference type="OrthoDB" id="2110899at2"/>
<protein>
    <recommendedName>
        <fullName evidence="5">RND efflux pump membrane fusion protein barrel-sandwich domain-containing protein</fullName>
    </recommendedName>
</protein>
<organism evidence="3 4">
    <name type="scientific">Photobacterium ganghwense</name>
    <dbReference type="NCBI Taxonomy" id="320778"/>
    <lineage>
        <taxon>Bacteria</taxon>
        <taxon>Pseudomonadati</taxon>
        <taxon>Pseudomonadota</taxon>
        <taxon>Gammaproteobacteria</taxon>
        <taxon>Vibrionales</taxon>
        <taxon>Vibrionaceae</taxon>
        <taxon>Photobacterium</taxon>
    </lineage>
</organism>
<evidence type="ECO:0000313" key="3">
    <source>
        <dbReference type="EMBL" id="KLV11605.1"/>
    </source>
</evidence>
<keyword evidence="2" id="KW-0812">Transmembrane</keyword>
<dbReference type="Gene3D" id="1.10.287.470">
    <property type="entry name" value="Helix hairpin bin"/>
    <property type="match status" value="1"/>
</dbReference>
<dbReference type="Gene3D" id="2.40.50.100">
    <property type="match status" value="1"/>
</dbReference>
<dbReference type="Gene3D" id="2.40.30.170">
    <property type="match status" value="1"/>
</dbReference>
<dbReference type="GO" id="GO:0015562">
    <property type="term" value="F:efflux transmembrane transporter activity"/>
    <property type="evidence" value="ECO:0007669"/>
    <property type="project" value="TreeGrafter"/>
</dbReference>
<reference evidence="3 4" key="1">
    <citation type="submission" date="2015-05" db="EMBL/GenBank/DDBJ databases">
        <title>Photobacterium galathea sp. nov.</title>
        <authorList>
            <person name="Machado H."/>
            <person name="Gram L."/>
        </authorList>
    </citation>
    <scope>NUCLEOTIDE SEQUENCE [LARGE SCALE GENOMIC DNA]</scope>
    <source>
        <strain evidence="3 4">DSM 22954</strain>
    </source>
</reference>
<feature type="transmembrane region" description="Helical" evidence="2">
    <location>
        <begin position="52"/>
        <end position="72"/>
    </location>
</feature>
<dbReference type="EMBL" id="LDOU01000002">
    <property type="protein sequence ID" value="KLV11605.1"/>
    <property type="molecule type" value="Genomic_DNA"/>
</dbReference>
<sequence length="397" mass="42942">MKHVISTQLEESQNHCRQSFSVRYRPATFSRPAGLGWLRKSRQTMKSRLPRGAWLVMALGAMGLTAFSAQAAKPVALAVVEKVQNAPVTWYSGTVRSQQEARLSMETTGRLTRLVEFGQTVKQGQVMAEVNADALALELKIAKVAAKRAQAVVSHQETELVRLDKLATRRNISETEQATARHELSISRIALENARLEVDLIEEKLARTRLVAPFDGTVNDVFKSGGEYVNQGEALIHLVNTRLQEIRLQVPIAVTEKLTTGTALKVVAGDQPLTASLNTKSAGADLRSRLIEMRLHPENASLTVGQPVRIAIPGQFAEDSVLVPRDAVISQAGGTALFVASKGDDDKTTVREVPVNVLYSLDGKVAVKGEIGIGKQVVVRGASGLTDGQQVEVMSGS</sequence>
<comment type="similarity">
    <text evidence="1">Belongs to the membrane fusion protein (MFP) (TC 8.A.1) family.</text>
</comment>
<dbReference type="SUPFAM" id="SSF111369">
    <property type="entry name" value="HlyD-like secretion proteins"/>
    <property type="match status" value="1"/>
</dbReference>
<keyword evidence="4" id="KW-1185">Reference proteome</keyword>
<accession>A0A0J1HJ27</accession>
<dbReference type="PANTHER" id="PTHR30469">
    <property type="entry name" value="MULTIDRUG RESISTANCE PROTEIN MDTA"/>
    <property type="match status" value="1"/>
</dbReference>
<dbReference type="AlphaFoldDB" id="A0A0J1HJ27"/>
<evidence type="ECO:0000256" key="1">
    <source>
        <dbReference type="ARBA" id="ARBA00009477"/>
    </source>
</evidence>
<dbReference type="PANTHER" id="PTHR30469:SF15">
    <property type="entry name" value="HLYD FAMILY OF SECRETION PROTEINS"/>
    <property type="match status" value="1"/>
</dbReference>
<keyword evidence="2" id="KW-0472">Membrane</keyword>
<proteinExistence type="inferred from homology"/>
<name>A0A0J1HJ27_9GAMM</name>
<comment type="caution">
    <text evidence="3">The sequence shown here is derived from an EMBL/GenBank/DDBJ whole genome shotgun (WGS) entry which is preliminary data.</text>
</comment>
<keyword evidence="2" id="KW-1133">Transmembrane helix</keyword>
<evidence type="ECO:0000313" key="4">
    <source>
        <dbReference type="Proteomes" id="UP000035909"/>
    </source>
</evidence>
<dbReference type="RefSeq" id="WP_047883564.1">
    <property type="nucleotide sequence ID" value="NZ_LDOU01000002.1"/>
</dbReference>
<dbReference type="STRING" id="320778.ABT57_02445"/>